<feature type="transmembrane region" description="Helical" evidence="1">
    <location>
        <begin position="405"/>
        <end position="426"/>
    </location>
</feature>
<keyword evidence="1" id="KW-0812">Transmembrane</keyword>
<dbReference type="Pfam" id="PF13781">
    <property type="entry name" value="DoxX_3"/>
    <property type="match status" value="1"/>
</dbReference>
<feature type="domain" description="NAD-dependent epimerase/dehydratase" evidence="2">
    <location>
        <begin position="3"/>
        <end position="202"/>
    </location>
</feature>
<keyword evidence="1" id="KW-1133">Transmembrane helix</keyword>
<dbReference type="InterPro" id="IPR051207">
    <property type="entry name" value="ComplexI_NDUFA9_subunit"/>
</dbReference>
<feature type="transmembrane region" description="Helical" evidence="1">
    <location>
        <begin position="316"/>
        <end position="337"/>
    </location>
</feature>
<feature type="transmembrane region" description="Helical" evidence="1">
    <location>
        <begin position="357"/>
        <end position="374"/>
    </location>
</feature>
<dbReference type="SUPFAM" id="SSF51735">
    <property type="entry name" value="NAD(P)-binding Rossmann-fold domains"/>
    <property type="match status" value="1"/>
</dbReference>
<dbReference type="InterPro" id="IPR001509">
    <property type="entry name" value="Epimerase_deHydtase"/>
</dbReference>
<dbReference type="InterPro" id="IPR025695">
    <property type="entry name" value="DoxX-like"/>
</dbReference>
<sequence>MKILITGGTGFLGSHFVTRLAREGHRLTLAVRDPVRARARARATAGAFDYAAVDFMRATRSADWLPLLNGIDVVINAVGILREQGGQTFDLLHRQAPAALFAACAQARVKRVIQISALGADEHAQSGYHLSKRAADEVLLGLPVSAAIVQPSLVYGAGGTSARLFGVLASLPLIPLPGRGDQRVQPVHIDDLVELVVRLVDGELPENPRIAAVGPHALTLREFLAALRRALGIARPPRFIPVPDVLTDSAAKVASMLPGALLDVDTLAMLRRGNTADPSMMRRLLDREPRRVEDFIPPREAGAARLGVQLQWLLPVLRASLAFVWILTGIVSLGVFPVAESHALLARAGVPEALRPAALYGAALLDLAIGMLMLAGRHRAAVLVVQAGLILAYTAIISWKLPEFWLHPYGPVSKNLPMLAAIWLLYELEPRRWNTNT</sequence>
<feature type="transmembrane region" description="Helical" evidence="1">
    <location>
        <begin position="381"/>
        <end position="399"/>
    </location>
</feature>
<name>A0ABX1PPQ0_9RHOO</name>
<evidence type="ECO:0000259" key="2">
    <source>
        <dbReference type="Pfam" id="PF01370"/>
    </source>
</evidence>
<dbReference type="Pfam" id="PF01370">
    <property type="entry name" value="Epimerase"/>
    <property type="match status" value="1"/>
</dbReference>
<protein>
    <submittedName>
        <fullName evidence="3">NAD(P)H-binding protein</fullName>
    </submittedName>
</protein>
<gene>
    <name evidence="3" type="ORF">GO606_11335</name>
</gene>
<comment type="caution">
    <text evidence="3">The sequence shown here is derived from an EMBL/GenBank/DDBJ whole genome shotgun (WGS) entry which is preliminary data.</text>
</comment>
<dbReference type="InterPro" id="IPR036291">
    <property type="entry name" value="NAD(P)-bd_dom_sf"/>
</dbReference>
<dbReference type="RefSeq" id="WP_169118671.1">
    <property type="nucleotide sequence ID" value="NZ_WTVG02000040.1"/>
</dbReference>
<accession>A0ABX1PPQ0</accession>
<evidence type="ECO:0000313" key="4">
    <source>
        <dbReference type="Proteomes" id="UP000615989"/>
    </source>
</evidence>
<keyword evidence="1" id="KW-0472">Membrane</keyword>
<dbReference type="PANTHER" id="PTHR12126">
    <property type="entry name" value="NADH-UBIQUINONE OXIDOREDUCTASE 39 KDA SUBUNIT-RELATED"/>
    <property type="match status" value="1"/>
</dbReference>
<reference evidence="3" key="1">
    <citation type="submission" date="2019-12" db="EMBL/GenBank/DDBJ databases">
        <title>Comparative genomics gives insights into the taxonomy of the Azoarcus-Aromatoleum group and reveals separate origins of nif in the plant-associated Azoarcus and non-plant-associated Aromatoleum sub-groups.</title>
        <authorList>
            <person name="Lafos M."/>
            <person name="Maluk M."/>
            <person name="Batista M."/>
            <person name="Junghare M."/>
            <person name="Carmona M."/>
            <person name="Faoro H."/>
            <person name="Cruz L.M."/>
            <person name="Battistoni F."/>
            <person name="De Souza E."/>
            <person name="Pedrosa F."/>
            <person name="Chen W.-M."/>
            <person name="Poole P.S."/>
            <person name="Dixon R.A."/>
            <person name="James E.K."/>
        </authorList>
    </citation>
    <scope>NUCLEOTIDE SEQUENCE</scope>
    <source>
        <strain evidence="3">LuFRes1</strain>
    </source>
</reference>
<proteinExistence type="predicted"/>
<organism evidence="3 4">
    <name type="scientific">Aromatoleum anaerobium</name>
    <dbReference type="NCBI Taxonomy" id="182180"/>
    <lineage>
        <taxon>Bacteria</taxon>
        <taxon>Pseudomonadati</taxon>
        <taxon>Pseudomonadota</taxon>
        <taxon>Betaproteobacteria</taxon>
        <taxon>Rhodocyclales</taxon>
        <taxon>Rhodocyclaceae</taxon>
        <taxon>Aromatoleum</taxon>
    </lineage>
</organism>
<evidence type="ECO:0000256" key="1">
    <source>
        <dbReference type="SAM" id="Phobius"/>
    </source>
</evidence>
<evidence type="ECO:0000313" key="3">
    <source>
        <dbReference type="EMBL" id="NMG25307.1"/>
    </source>
</evidence>
<dbReference type="PANTHER" id="PTHR12126:SF11">
    <property type="entry name" value="NADH DEHYDROGENASE [UBIQUINONE] 1 ALPHA SUBCOMPLEX SUBUNIT 9, MITOCHONDRIAL"/>
    <property type="match status" value="1"/>
</dbReference>
<dbReference type="Proteomes" id="UP000615989">
    <property type="component" value="Unassembled WGS sequence"/>
</dbReference>
<dbReference type="EMBL" id="WTVG01000029">
    <property type="protein sequence ID" value="NMG25307.1"/>
    <property type="molecule type" value="Genomic_DNA"/>
</dbReference>
<dbReference type="Gene3D" id="3.40.50.720">
    <property type="entry name" value="NAD(P)-binding Rossmann-like Domain"/>
    <property type="match status" value="1"/>
</dbReference>
<keyword evidence="4" id="KW-1185">Reference proteome</keyword>